<organism evidence="10 11">
    <name type="scientific">Apiospora kogelbergensis</name>
    <dbReference type="NCBI Taxonomy" id="1337665"/>
    <lineage>
        <taxon>Eukaryota</taxon>
        <taxon>Fungi</taxon>
        <taxon>Dikarya</taxon>
        <taxon>Ascomycota</taxon>
        <taxon>Pezizomycotina</taxon>
        <taxon>Sordariomycetes</taxon>
        <taxon>Xylariomycetidae</taxon>
        <taxon>Amphisphaeriales</taxon>
        <taxon>Apiosporaceae</taxon>
        <taxon>Apiospora</taxon>
    </lineage>
</organism>
<evidence type="ECO:0000313" key="10">
    <source>
        <dbReference type="EMBL" id="KAK8100054.1"/>
    </source>
</evidence>
<feature type="transmembrane region" description="Helical" evidence="7">
    <location>
        <begin position="676"/>
        <end position="696"/>
    </location>
</feature>
<gene>
    <name evidence="10" type="ORF">PG999_010428</name>
</gene>
<comment type="similarity">
    <text evidence="5">Belongs to the ThrE exporter (TC 2.A.79) family.</text>
</comment>
<evidence type="ECO:0000256" key="5">
    <source>
        <dbReference type="ARBA" id="ARBA00034125"/>
    </source>
</evidence>
<protein>
    <recommendedName>
        <fullName evidence="12">Threonine/serine exporter-like N-terminal domain-containing protein</fullName>
    </recommendedName>
</protein>
<evidence type="ECO:0008006" key="12">
    <source>
        <dbReference type="Google" id="ProtNLM"/>
    </source>
</evidence>
<feature type="compositionally biased region" description="Low complexity" evidence="6">
    <location>
        <begin position="77"/>
        <end position="91"/>
    </location>
</feature>
<feature type="region of interest" description="Disordered" evidence="6">
    <location>
        <begin position="258"/>
        <end position="280"/>
    </location>
</feature>
<reference evidence="10 11" key="1">
    <citation type="submission" date="2023-01" db="EMBL/GenBank/DDBJ databases">
        <title>Analysis of 21 Apiospora genomes using comparative genomics revels a genus with tremendous synthesis potential of carbohydrate active enzymes and secondary metabolites.</title>
        <authorList>
            <person name="Sorensen T."/>
        </authorList>
    </citation>
    <scope>NUCLEOTIDE SEQUENCE [LARGE SCALE GENOMIC DNA]</scope>
    <source>
        <strain evidence="10 11">CBS 117206</strain>
    </source>
</reference>
<feature type="compositionally biased region" description="Low complexity" evidence="6">
    <location>
        <begin position="262"/>
        <end position="277"/>
    </location>
</feature>
<feature type="compositionally biased region" description="Polar residues" evidence="6">
    <location>
        <begin position="1"/>
        <end position="38"/>
    </location>
</feature>
<evidence type="ECO:0000256" key="7">
    <source>
        <dbReference type="SAM" id="Phobius"/>
    </source>
</evidence>
<evidence type="ECO:0000256" key="1">
    <source>
        <dbReference type="ARBA" id="ARBA00004141"/>
    </source>
</evidence>
<dbReference type="Pfam" id="PF12821">
    <property type="entry name" value="ThrE_2"/>
    <property type="match status" value="1"/>
</dbReference>
<feature type="transmembrane region" description="Helical" evidence="7">
    <location>
        <begin position="472"/>
        <end position="490"/>
    </location>
</feature>
<comment type="caution">
    <text evidence="10">The sequence shown here is derived from an EMBL/GenBank/DDBJ whole genome shotgun (WGS) entry which is preliminary data.</text>
</comment>
<feature type="transmembrane region" description="Helical" evidence="7">
    <location>
        <begin position="760"/>
        <end position="787"/>
    </location>
</feature>
<dbReference type="InterPro" id="IPR010619">
    <property type="entry name" value="ThrE-like_N"/>
</dbReference>
<feature type="region of interest" description="Disordered" evidence="6">
    <location>
        <begin position="1"/>
        <end position="91"/>
    </location>
</feature>
<keyword evidence="3 7" id="KW-1133">Transmembrane helix</keyword>
<dbReference type="GO" id="GO:0022857">
    <property type="term" value="F:transmembrane transporter activity"/>
    <property type="evidence" value="ECO:0007669"/>
    <property type="project" value="InterPro"/>
</dbReference>
<evidence type="ECO:0000256" key="2">
    <source>
        <dbReference type="ARBA" id="ARBA00022692"/>
    </source>
</evidence>
<evidence type="ECO:0000256" key="3">
    <source>
        <dbReference type="ARBA" id="ARBA00022989"/>
    </source>
</evidence>
<feature type="transmembrane region" description="Helical" evidence="7">
    <location>
        <begin position="496"/>
        <end position="514"/>
    </location>
</feature>
<feature type="transmembrane region" description="Helical" evidence="7">
    <location>
        <begin position="703"/>
        <end position="727"/>
    </location>
</feature>
<feature type="domain" description="Threonine/Serine exporter ThrE" evidence="9">
    <location>
        <begin position="632"/>
        <end position="783"/>
    </location>
</feature>
<feature type="region of interest" description="Disordered" evidence="6">
    <location>
        <begin position="304"/>
        <end position="339"/>
    </location>
</feature>
<evidence type="ECO:0000256" key="6">
    <source>
        <dbReference type="SAM" id="MobiDB-lite"/>
    </source>
</evidence>
<feature type="transmembrane region" description="Helical" evidence="7">
    <location>
        <begin position="653"/>
        <end position="670"/>
    </location>
</feature>
<dbReference type="GO" id="GO:0016020">
    <property type="term" value="C:membrane"/>
    <property type="evidence" value="ECO:0007669"/>
    <property type="project" value="UniProtKB-SubCell"/>
</dbReference>
<dbReference type="InterPro" id="IPR051361">
    <property type="entry name" value="ThrE/Ser_Exporter"/>
</dbReference>
<feature type="transmembrane region" description="Helical" evidence="7">
    <location>
        <begin position="628"/>
        <end position="646"/>
    </location>
</feature>
<dbReference type="Pfam" id="PF06738">
    <property type="entry name" value="ThrE"/>
    <property type="match status" value="1"/>
</dbReference>
<feature type="domain" description="Threonine/serine exporter-like N-terminal" evidence="8">
    <location>
        <begin position="366"/>
        <end position="608"/>
    </location>
</feature>
<dbReference type="AlphaFoldDB" id="A0AAW0QL25"/>
<keyword evidence="4 7" id="KW-0472">Membrane</keyword>
<sequence>MSDNSPLVGNSPVGNSPVGNTPVGNTPVGNSPVSTPATGNGVKKEKGRVRFNSTAGGEPPREIPSPVDDYNEKQRNLSPVRRPRPSLLRGSSYNSVLDADVLTPQEPLSPAAISAIAAHQRAQEVAANMLGSSHSAPSSRRNSLDSEATVNSAGELIPRINLPLEEMDRDGQGAALERMNSVERRNHNAAAYDLVKFHTLSPDALLETSEKLPLARIPGTTSPGGYASDFDTALHHGHPREGVLSHLLKLYRVPDGPMQGKTLSGYTTPGSSGTATPTRRKWYDQQKNASQDTLATLAKASAILANPNEKPRGDQSPSPYGGKLPKRPKHNRTHSGKIKTLLGKNRMADEAKITIHVADILKRQEYIIKLCRALMLYGAPTHRLEEYLRMTARVLEIDCQFLYLPGCMLISFDDKATHTAEVRFVRLNQGLDLGKLKDIHEIYKEVLHDIVSLDDAIGRLDEINKGKTKFPVWVRIIAYGFASAFVGPFAFQARFIDMPLAFVLGCIVGFLQLAVAPRSDLYANVFEITASVITSFLARGFGSIRGGDTFCFSALAQSSIALILPGYLFLTAALELQSRAIVSGSIRMVHAMLYSLVLGFGITVGVTIYGAMDPNAVSSTTCKEPLNWRWNFLFVPLFALCLSVANQAKYKQMPVMVVVSVAGYTVNYFSGLRFKAAPQISNMLGSFTVGILANGYSRLRHGVAAAFLLPSIFVQVPSGLAATGSILSGLSTANQITNSSQVVNGTMSVPVAQPNDLQNIVFNVAASMIQIAVGITVGLFLAALCIWPMGKRRSGLFTF</sequence>
<dbReference type="Proteomes" id="UP001392437">
    <property type="component" value="Unassembled WGS sequence"/>
</dbReference>
<keyword evidence="11" id="KW-1185">Reference proteome</keyword>
<dbReference type="PANTHER" id="PTHR31082:SF4">
    <property type="entry name" value="PHEROMONE-REGULATED MEMBRANE PROTEIN 10"/>
    <property type="match status" value="1"/>
</dbReference>
<feature type="transmembrane region" description="Helical" evidence="7">
    <location>
        <begin position="588"/>
        <end position="608"/>
    </location>
</feature>
<comment type="subcellular location">
    <subcellularLocation>
        <location evidence="1">Membrane</location>
        <topology evidence="1">Multi-pass membrane protein</topology>
    </subcellularLocation>
</comment>
<evidence type="ECO:0000313" key="11">
    <source>
        <dbReference type="Proteomes" id="UP001392437"/>
    </source>
</evidence>
<evidence type="ECO:0000256" key="4">
    <source>
        <dbReference type="ARBA" id="ARBA00023136"/>
    </source>
</evidence>
<evidence type="ECO:0000259" key="8">
    <source>
        <dbReference type="Pfam" id="PF06738"/>
    </source>
</evidence>
<accession>A0AAW0QL25</accession>
<feature type="region of interest" description="Disordered" evidence="6">
    <location>
        <begin position="128"/>
        <end position="151"/>
    </location>
</feature>
<proteinExistence type="inferred from homology"/>
<dbReference type="PANTHER" id="PTHR31082">
    <property type="entry name" value="PHEROMONE-REGULATED MEMBRANE PROTEIN 10"/>
    <property type="match status" value="1"/>
</dbReference>
<feature type="transmembrane region" description="Helical" evidence="7">
    <location>
        <begin position="554"/>
        <end position="576"/>
    </location>
</feature>
<keyword evidence="2 7" id="KW-0812">Transmembrane</keyword>
<dbReference type="InterPro" id="IPR024528">
    <property type="entry name" value="ThrE_2"/>
</dbReference>
<feature type="compositionally biased region" description="Basic residues" evidence="6">
    <location>
        <begin position="324"/>
        <end position="337"/>
    </location>
</feature>
<name>A0AAW0QL25_9PEZI</name>
<dbReference type="EMBL" id="JAQQWP010000009">
    <property type="protein sequence ID" value="KAK8100054.1"/>
    <property type="molecule type" value="Genomic_DNA"/>
</dbReference>
<evidence type="ECO:0000259" key="9">
    <source>
        <dbReference type="Pfam" id="PF12821"/>
    </source>
</evidence>
<feature type="compositionally biased region" description="Low complexity" evidence="6">
    <location>
        <begin position="132"/>
        <end position="141"/>
    </location>
</feature>